<dbReference type="Proteomes" id="UP001212997">
    <property type="component" value="Unassembled WGS sequence"/>
</dbReference>
<keyword evidence="3" id="KW-1185">Reference proteome</keyword>
<proteinExistence type="predicted"/>
<feature type="compositionally biased region" description="Polar residues" evidence="1">
    <location>
        <begin position="259"/>
        <end position="299"/>
    </location>
</feature>
<protein>
    <submittedName>
        <fullName evidence="2">Uncharacterized protein</fullName>
    </submittedName>
</protein>
<feature type="region of interest" description="Disordered" evidence="1">
    <location>
        <begin position="1"/>
        <end position="50"/>
    </location>
</feature>
<feature type="compositionally biased region" description="Polar residues" evidence="1">
    <location>
        <begin position="1"/>
        <end position="29"/>
    </location>
</feature>
<feature type="compositionally biased region" description="Acidic residues" evidence="1">
    <location>
        <begin position="198"/>
        <end position="237"/>
    </location>
</feature>
<comment type="caution">
    <text evidence="2">The sequence shown here is derived from an EMBL/GenBank/DDBJ whole genome shotgun (WGS) entry which is preliminary data.</text>
</comment>
<reference evidence="2" key="1">
    <citation type="submission" date="2022-07" db="EMBL/GenBank/DDBJ databases">
        <title>Genome Sequence of Physisporinus lineatus.</title>
        <authorList>
            <person name="Buettner E."/>
        </authorList>
    </citation>
    <scope>NUCLEOTIDE SEQUENCE</scope>
    <source>
        <strain evidence="2">VT162</strain>
    </source>
</reference>
<dbReference type="EMBL" id="JANAWD010000238">
    <property type="protein sequence ID" value="KAJ3483193.1"/>
    <property type="molecule type" value="Genomic_DNA"/>
</dbReference>
<dbReference type="Gene3D" id="3.30.900.20">
    <property type="match status" value="1"/>
</dbReference>
<organism evidence="2 3">
    <name type="scientific">Meripilus lineatus</name>
    <dbReference type="NCBI Taxonomy" id="2056292"/>
    <lineage>
        <taxon>Eukaryota</taxon>
        <taxon>Fungi</taxon>
        <taxon>Dikarya</taxon>
        <taxon>Basidiomycota</taxon>
        <taxon>Agaricomycotina</taxon>
        <taxon>Agaricomycetes</taxon>
        <taxon>Polyporales</taxon>
        <taxon>Meripilaceae</taxon>
        <taxon>Meripilus</taxon>
    </lineage>
</organism>
<feature type="region of interest" description="Disordered" evidence="1">
    <location>
        <begin position="192"/>
        <end position="302"/>
    </location>
</feature>
<evidence type="ECO:0000313" key="2">
    <source>
        <dbReference type="EMBL" id="KAJ3483193.1"/>
    </source>
</evidence>
<evidence type="ECO:0000256" key="1">
    <source>
        <dbReference type="SAM" id="MobiDB-lite"/>
    </source>
</evidence>
<gene>
    <name evidence="2" type="ORF">NLI96_g6484</name>
</gene>
<name>A0AAD5V162_9APHY</name>
<evidence type="ECO:0000313" key="3">
    <source>
        <dbReference type="Proteomes" id="UP001212997"/>
    </source>
</evidence>
<sequence>MYISPQTQPDGTVHTPSSSPVTQQNTPQSLLPLPNIPNKDRVERQRRKSSIPSVHLDYAQISTMMAARLATSLISHVLFLKSQIPLPVVQLSRMPPGDTKSRGTKRRTELVATMDTLSSHLQTTFVALSNAFCQRKSDTKGETFNLVTSRPPVQAHMAIMLGPSVGSAKAKVMLVLDGLEVKLWGVREDSKSRVDCDSVSDENDSEKSEEEFDSEEDFEEAEGVPDSESESDEEYEDCVDHCSISVYSSPPRQRPSPPTTLDSPRPSQSASGHNPVPSSVLSISTRAPSRTPSRETTPLVSHEEIQKSLIAADRLLSRTLASACAEDGGGLSCELAPTQTHILLRAPRRFTHPSWVPRQNLTRSLESTLHSFLEESSIPHSEDVLEQNTLKPKKKPTRIGVPTEGVWIECETQCAHPPNAEQCLTEDEDDEMIWWAWDGKITGFSDW</sequence>
<dbReference type="InterPro" id="IPR053729">
    <property type="entry name" value="MAD2L1BP_domain_sf"/>
</dbReference>
<dbReference type="AlphaFoldDB" id="A0AAD5V162"/>
<accession>A0AAD5V162</accession>